<protein>
    <submittedName>
        <fullName evidence="2">Uncharacterized protein</fullName>
    </submittedName>
</protein>
<dbReference type="Proteomes" id="UP001341281">
    <property type="component" value="Chromosome 01"/>
</dbReference>
<accession>A0AAQ3PNJ3</accession>
<reference evidence="2 3" key="1">
    <citation type="submission" date="2024-02" db="EMBL/GenBank/DDBJ databases">
        <title>High-quality chromosome-scale genome assembly of Pensacola bahiagrass (Paspalum notatum Flugge var. saurae).</title>
        <authorList>
            <person name="Vega J.M."/>
            <person name="Podio M."/>
            <person name="Orjuela J."/>
            <person name="Siena L.A."/>
            <person name="Pessino S.C."/>
            <person name="Combes M.C."/>
            <person name="Mariac C."/>
            <person name="Albertini E."/>
            <person name="Pupilli F."/>
            <person name="Ortiz J.P.A."/>
            <person name="Leblanc O."/>
        </authorList>
    </citation>
    <scope>NUCLEOTIDE SEQUENCE [LARGE SCALE GENOMIC DNA]</scope>
    <source>
        <strain evidence="2">R1</strain>
        <tissue evidence="2">Leaf</tissue>
    </source>
</reference>
<keyword evidence="3" id="KW-1185">Reference proteome</keyword>
<dbReference type="AlphaFoldDB" id="A0AAQ3PNJ3"/>
<name>A0AAQ3PNJ3_PASNO</name>
<feature type="region of interest" description="Disordered" evidence="1">
    <location>
        <begin position="1"/>
        <end position="56"/>
    </location>
</feature>
<sequence length="148" mass="16027">MGALRPGEGARRRPAAGRADVPATGAAGPARRAGGACSPVAERLQPPPRVASPRQGAIRLPSCRRFRLLRASISAAGYRNTATEPPSSLQQQSVRSLLRVAALRLPARLGPRRALWRRCLGDGVLHLRAVLSKHYLKQLNALVYDRWS</sequence>
<feature type="compositionally biased region" description="Low complexity" evidence="1">
    <location>
        <begin position="16"/>
        <end position="36"/>
    </location>
</feature>
<evidence type="ECO:0000313" key="3">
    <source>
        <dbReference type="Proteomes" id="UP001341281"/>
    </source>
</evidence>
<evidence type="ECO:0000256" key="1">
    <source>
        <dbReference type="SAM" id="MobiDB-lite"/>
    </source>
</evidence>
<proteinExistence type="predicted"/>
<organism evidence="2 3">
    <name type="scientific">Paspalum notatum var. saurae</name>
    <dbReference type="NCBI Taxonomy" id="547442"/>
    <lineage>
        <taxon>Eukaryota</taxon>
        <taxon>Viridiplantae</taxon>
        <taxon>Streptophyta</taxon>
        <taxon>Embryophyta</taxon>
        <taxon>Tracheophyta</taxon>
        <taxon>Spermatophyta</taxon>
        <taxon>Magnoliopsida</taxon>
        <taxon>Liliopsida</taxon>
        <taxon>Poales</taxon>
        <taxon>Poaceae</taxon>
        <taxon>PACMAD clade</taxon>
        <taxon>Panicoideae</taxon>
        <taxon>Andropogonodae</taxon>
        <taxon>Paspaleae</taxon>
        <taxon>Paspalinae</taxon>
        <taxon>Paspalum</taxon>
    </lineage>
</organism>
<dbReference type="EMBL" id="CP144745">
    <property type="protein sequence ID" value="WVZ53825.1"/>
    <property type="molecule type" value="Genomic_DNA"/>
</dbReference>
<evidence type="ECO:0000313" key="2">
    <source>
        <dbReference type="EMBL" id="WVZ53825.1"/>
    </source>
</evidence>
<gene>
    <name evidence="2" type="ORF">U9M48_004715</name>
</gene>